<dbReference type="EMBL" id="MVGT01003607">
    <property type="protein sequence ID" value="OVA03675.1"/>
    <property type="molecule type" value="Genomic_DNA"/>
</dbReference>
<keyword evidence="2" id="KW-1185">Reference proteome</keyword>
<reference evidence="1 2" key="1">
    <citation type="journal article" date="2017" name="Mol. Plant">
        <title>The Genome of Medicinal Plant Macleaya cordata Provides New Insights into Benzylisoquinoline Alkaloids Metabolism.</title>
        <authorList>
            <person name="Liu X."/>
            <person name="Liu Y."/>
            <person name="Huang P."/>
            <person name="Ma Y."/>
            <person name="Qing Z."/>
            <person name="Tang Q."/>
            <person name="Cao H."/>
            <person name="Cheng P."/>
            <person name="Zheng Y."/>
            <person name="Yuan Z."/>
            <person name="Zhou Y."/>
            <person name="Liu J."/>
            <person name="Tang Z."/>
            <person name="Zhuo Y."/>
            <person name="Zhang Y."/>
            <person name="Yu L."/>
            <person name="Huang J."/>
            <person name="Yang P."/>
            <person name="Peng Q."/>
            <person name="Zhang J."/>
            <person name="Jiang W."/>
            <person name="Zhang Z."/>
            <person name="Lin K."/>
            <person name="Ro D.K."/>
            <person name="Chen X."/>
            <person name="Xiong X."/>
            <person name="Shang Y."/>
            <person name="Huang S."/>
            <person name="Zeng J."/>
        </authorList>
    </citation>
    <scope>NUCLEOTIDE SEQUENCE [LARGE SCALE GENOMIC DNA]</scope>
    <source>
        <strain evidence="2">cv. BLH2017</strain>
        <tissue evidence="1">Root</tissue>
    </source>
</reference>
<evidence type="ECO:0000313" key="2">
    <source>
        <dbReference type="Proteomes" id="UP000195402"/>
    </source>
</evidence>
<gene>
    <name evidence="1" type="ORF">BVC80_1097g18</name>
</gene>
<dbReference type="InParanoid" id="A0A200PZU8"/>
<organism evidence="1 2">
    <name type="scientific">Macleaya cordata</name>
    <name type="common">Five-seeded plume-poppy</name>
    <name type="synonym">Bocconia cordata</name>
    <dbReference type="NCBI Taxonomy" id="56857"/>
    <lineage>
        <taxon>Eukaryota</taxon>
        <taxon>Viridiplantae</taxon>
        <taxon>Streptophyta</taxon>
        <taxon>Embryophyta</taxon>
        <taxon>Tracheophyta</taxon>
        <taxon>Spermatophyta</taxon>
        <taxon>Magnoliopsida</taxon>
        <taxon>Ranunculales</taxon>
        <taxon>Papaveraceae</taxon>
        <taxon>Papaveroideae</taxon>
        <taxon>Macleaya</taxon>
    </lineage>
</organism>
<dbReference type="STRING" id="56857.A0A200PZU8"/>
<dbReference type="Proteomes" id="UP000195402">
    <property type="component" value="Unassembled WGS sequence"/>
</dbReference>
<dbReference type="InterPro" id="IPR015683">
    <property type="entry name" value="Ionotropic_Glu_rcpt"/>
</dbReference>
<comment type="caution">
    <text evidence="1">The sequence shown here is derived from an EMBL/GenBank/DDBJ whole genome shotgun (WGS) entry which is preliminary data.</text>
</comment>
<name>A0A200PZU8_MACCD</name>
<dbReference type="PANTHER" id="PTHR34836:SF1">
    <property type="entry name" value="OS09G0428600 PROTEIN"/>
    <property type="match status" value="1"/>
</dbReference>
<dbReference type="PANTHER" id="PTHR34836">
    <property type="entry name" value="OS06G0188250 PROTEIN"/>
    <property type="match status" value="1"/>
</dbReference>
<protein>
    <submittedName>
        <fullName evidence="1">Uncharacterized protein</fullName>
    </submittedName>
</protein>
<evidence type="ECO:0000313" key="1">
    <source>
        <dbReference type="EMBL" id="OVA03675.1"/>
    </source>
</evidence>
<proteinExistence type="predicted"/>
<dbReference type="OrthoDB" id="1931998at2759"/>
<sequence length="99" mass="10888">MVMGQNKSSAVDEFKVGVVLDIDSLVAKMGLTSMSMALSDFYSSTNNSFHKRSLVLHTRDSNGDIVDAASEGSLSYYSPSTFSSFSLKRFLSLHHHLIH</sequence>
<dbReference type="AlphaFoldDB" id="A0A200PZU8"/>
<accession>A0A200PZU8</accession>